<dbReference type="AlphaFoldDB" id="A0A3P8TJY4"/>
<name>A0A3P8TJY4_AMPPE</name>
<evidence type="ECO:0000313" key="2">
    <source>
        <dbReference type="Proteomes" id="UP000265080"/>
    </source>
</evidence>
<protein>
    <submittedName>
        <fullName evidence="1">Uncharacterized protein</fullName>
    </submittedName>
</protein>
<dbReference type="Proteomes" id="UP000265080">
    <property type="component" value="Chromosome 17"/>
</dbReference>
<proteinExistence type="predicted"/>
<organism evidence="1 2">
    <name type="scientific">Amphiprion percula</name>
    <name type="common">Orange clownfish</name>
    <name type="synonym">Lutjanus percula</name>
    <dbReference type="NCBI Taxonomy" id="161767"/>
    <lineage>
        <taxon>Eukaryota</taxon>
        <taxon>Metazoa</taxon>
        <taxon>Chordata</taxon>
        <taxon>Craniata</taxon>
        <taxon>Vertebrata</taxon>
        <taxon>Euteleostomi</taxon>
        <taxon>Actinopterygii</taxon>
        <taxon>Neopterygii</taxon>
        <taxon>Teleostei</taxon>
        <taxon>Neoteleostei</taxon>
        <taxon>Acanthomorphata</taxon>
        <taxon>Ovalentaria</taxon>
        <taxon>Pomacentridae</taxon>
        <taxon>Amphiprion</taxon>
    </lineage>
</organism>
<evidence type="ECO:0000313" key="1">
    <source>
        <dbReference type="Ensembl" id="ENSAPEP00000023482.1"/>
    </source>
</evidence>
<reference evidence="1" key="3">
    <citation type="submission" date="2025-09" db="UniProtKB">
        <authorList>
            <consortium name="Ensembl"/>
        </authorList>
    </citation>
    <scope>IDENTIFICATION</scope>
</reference>
<reference evidence="1 2" key="1">
    <citation type="submission" date="2018-03" db="EMBL/GenBank/DDBJ databases">
        <title>Finding Nemo's genes: A chromosome-scale reference assembly of the genome of the orange clownfish Amphiprion percula.</title>
        <authorList>
            <person name="Lehmann R."/>
        </authorList>
    </citation>
    <scope>NUCLEOTIDE SEQUENCE</scope>
</reference>
<sequence>MSTRVFPQTLQTQIQGCFSSNNAVELWKPSGCVVRKHGVTALQLFFTCISVSRCCLKPLEGNKTAELLSNLMLSHQHTEASWVQRQSPSGLRRLRSPSLIPSPGSMKFDFKVCFTYFNISSSIWFSVDAPMTAAKKPELHNLFNLTLSYDFALPKKDRLVCWIVSNNSNLILEQLRAKVHKNIKINVCGAGFCGWPIEIGRFIYYTTGKTPRLPVVLGSPRENHELFLPSAALIQSHFWPSWDKTN</sequence>
<dbReference type="Ensembl" id="ENSAPET00000024110.1">
    <property type="protein sequence ID" value="ENSAPEP00000023482.1"/>
    <property type="gene ID" value="ENSAPEG00000016708.1"/>
</dbReference>
<reference evidence="1" key="2">
    <citation type="submission" date="2025-08" db="UniProtKB">
        <authorList>
            <consortium name="Ensembl"/>
        </authorList>
    </citation>
    <scope>IDENTIFICATION</scope>
</reference>
<dbReference type="STRING" id="161767.ENSAPEP00000023482"/>
<keyword evidence="2" id="KW-1185">Reference proteome</keyword>
<accession>A0A3P8TJY4</accession>
<dbReference type="SUPFAM" id="SSF53756">
    <property type="entry name" value="UDP-Glycosyltransferase/glycogen phosphorylase"/>
    <property type="match status" value="1"/>
</dbReference>